<dbReference type="Pfam" id="PF00406">
    <property type="entry name" value="ADK"/>
    <property type="match status" value="2"/>
</dbReference>
<evidence type="ECO:0000313" key="9">
    <source>
        <dbReference type="Proteomes" id="UP000332933"/>
    </source>
</evidence>
<organism evidence="8 9">
    <name type="scientific">Aphanomyces stellatus</name>
    <dbReference type="NCBI Taxonomy" id="120398"/>
    <lineage>
        <taxon>Eukaryota</taxon>
        <taxon>Sar</taxon>
        <taxon>Stramenopiles</taxon>
        <taxon>Oomycota</taxon>
        <taxon>Saprolegniomycetes</taxon>
        <taxon>Saprolegniales</taxon>
        <taxon>Verrucalvaceae</taxon>
        <taxon>Aphanomyces</taxon>
    </lineage>
</organism>
<dbReference type="SUPFAM" id="SSF57774">
    <property type="entry name" value="Microbial and mitochondrial ADK, insert 'zinc finger' domain"/>
    <property type="match status" value="2"/>
</dbReference>
<reference evidence="8 9" key="1">
    <citation type="submission" date="2019-03" db="EMBL/GenBank/DDBJ databases">
        <authorList>
            <person name="Gaulin E."/>
            <person name="Dumas B."/>
        </authorList>
    </citation>
    <scope>NUCLEOTIDE SEQUENCE [LARGE SCALE GENOMIC DNA]</scope>
    <source>
        <strain evidence="8">CBS 568.67</strain>
    </source>
</reference>
<dbReference type="HAMAP" id="MF_00235">
    <property type="entry name" value="Adenylate_kinase_Adk"/>
    <property type="match status" value="2"/>
</dbReference>
<dbReference type="AlphaFoldDB" id="A0A485L7I3"/>
<dbReference type="CDD" id="cd01428">
    <property type="entry name" value="ADK"/>
    <property type="match status" value="2"/>
</dbReference>
<dbReference type="InterPro" id="IPR033690">
    <property type="entry name" value="Adenylat_kinase_CS"/>
</dbReference>
<feature type="compositionally biased region" description="Low complexity" evidence="6">
    <location>
        <begin position="473"/>
        <end position="487"/>
    </location>
</feature>
<dbReference type="EMBL" id="VJMH01005993">
    <property type="protein sequence ID" value="KAF0692026.1"/>
    <property type="molecule type" value="Genomic_DNA"/>
</dbReference>
<dbReference type="PRINTS" id="PR00094">
    <property type="entry name" value="ADENYLTKNASE"/>
</dbReference>
<feature type="region of interest" description="Disordered" evidence="6">
    <location>
        <begin position="207"/>
        <end position="238"/>
    </location>
</feature>
<comment type="similarity">
    <text evidence="1">Belongs to the adenylate kinase family.</text>
</comment>
<evidence type="ECO:0000313" key="7">
    <source>
        <dbReference type="EMBL" id="KAF0692026.1"/>
    </source>
</evidence>
<dbReference type="Proteomes" id="UP000332933">
    <property type="component" value="Unassembled WGS sequence"/>
</dbReference>
<sequence length="843" mass="91584">MIICGPPAGGKGTQCERLVDLFGVVHLSTGDMLRAAIHANSDVGRQAKRFMDVGELVPDSLIVDVILDRLTQPDCLERGWLLDGFPRTQGQAQAMLATGIVPDLVVVLDVPDDEVVSRIAGRRVDLATGKTYHVTFNPPPPDVEVVQRSDDNEETIRVRLATYHTHCDAVVESFEGRESTTVIHIDGMRGKEAATETIQSTVETIHASWDGGSHKHLSKVSPKPKKPQPPPPDGTRHDVAARNVKKGILRQAAAAVATEATPTFVLLGPPAAGKGTQCELLARQFGVVHLSTGEMLRAAIRAGSTFGRKVAAFMDAGALVPDELVTGTVLELLKSPESTKKGWLLDGFPRTEGQAQAMLAKGLAPDIVILLDVPDDDVLDRAAGRRLDVATGRVYHLKHDPPPVDVEIERRADDTDDAVRAQLTHYHAHSKAIADVMATASRIVRVDGRGGKDEVATRIRRALQSKLPSPKRVSVQAPVAASSSSPKRSPKTHKSLAQTTMPGIDPAVVALYTAHHPSPPKSKADVAAAFTSWSTPDHIRSRSEVDVSMSPEELHLTQEIHKALLELKQVQLEGDRLKQEYVHKSQQGGDARAAMTGGQKELDVVVEKLLSERTSLVRVTKRQKESIDANEWEALLQRTMTELDAMRKKIQHCKRRAAEAASTTADGPEAQLKALQQRHDQLKAKWRQRNQPTSIATKEQADQVVKWAKKEASLRRTDDTYYTEKTRQAEAHTANELARMQDEIARLRGAVEAAQGQYDACVAECRALEERLPSTTLPKLPKAAAAGGRHGRSHAAEGGGGSNQGNSLPPIYGQKPHTGDDSLPKTKLRPPAGAKHMTARGRM</sequence>
<feature type="compositionally biased region" description="Basic residues" evidence="6">
    <location>
        <begin position="214"/>
        <end position="226"/>
    </location>
</feature>
<dbReference type="OrthoDB" id="439792at2759"/>
<feature type="region of interest" description="Disordered" evidence="6">
    <location>
        <begin position="776"/>
        <end position="843"/>
    </location>
</feature>
<evidence type="ECO:0000256" key="4">
    <source>
        <dbReference type="ARBA" id="ARBA00022777"/>
    </source>
</evidence>
<gene>
    <name evidence="8" type="primary">Aste57867_16828</name>
    <name evidence="7" type="ORF">As57867_016770</name>
    <name evidence="8" type="ORF">ASTE57867_16828</name>
</gene>
<dbReference type="PROSITE" id="PS00113">
    <property type="entry name" value="ADENYLATE_KINASE"/>
    <property type="match status" value="2"/>
</dbReference>
<dbReference type="NCBIfam" id="TIGR01351">
    <property type="entry name" value="adk"/>
    <property type="match status" value="2"/>
</dbReference>
<dbReference type="GO" id="GO:0004017">
    <property type="term" value="F:AMP kinase activity"/>
    <property type="evidence" value="ECO:0007669"/>
    <property type="project" value="InterPro"/>
</dbReference>
<name>A0A485L7I3_9STRA</name>
<accession>A0A485L7I3</accession>
<keyword evidence="4" id="KW-0418">Kinase</keyword>
<feature type="coiled-coil region" evidence="5">
    <location>
        <begin position="629"/>
        <end position="656"/>
    </location>
</feature>
<dbReference type="InterPro" id="IPR036193">
    <property type="entry name" value="ADK_active_lid_dom_sf"/>
</dbReference>
<evidence type="ECO:0000256" key="1">
    <source>
        <dbReference type="ARBA" id="ARBA00007220"/>
    </source>
</evidence>
<evidence type="ECO:0000313" key="8">
    <source>
        <dbReference type="EMBL" id="VFT93592.1"/>
    </source>
</evidence>
<feature type="region of interest" description="Disordered" evidence="6">
    <location>
        <begin position="465"/>
        <end position="498"/>
    </location>
</feature>
<evidence type="ECO:0000256" key="5">
    <source>
        <dbReference type="SAM" id="Coils"/>
    </source>
</evidence>
<keyword evidence="9" id="KW-1185">Reference proteome</keyword>
<dbReference type="EMBL" id="CAADRA010006014">
    <property type="protein sequence ID" value="VFT93592.1"/>
    <property type="molecule type" value="Genomic_DNA"/>
</dbReference>
<evidence type="ECO:0000256" key="3">
    <source>
        <dbReference type="ARBA" id="ARBA00022741"/>
    </source>
</evidence>
<feature type="coiled-coil region" evidence="5">
    <location>
        <begin position="737"/>
        <end position="771"/>
    </location>
</feature>
<dbReference type="SUPFAM" id="SSF52540">
    <property type="entry name" value="P-loop containing nucleoside triphosphate hydrolases"/>
    <property type="match status" value="2"/>
</dbReference>
<dbReference type="InterPro" id="IPR006259">
    <property type="entry name" value="Adenyl_kin_sub"/>
</dbReference>
<evidence type="ECO:0000256" key="2">
    <source>
        <dbReference type="ARBA" id="ARBA00022679"/>
    </source>
</evidence>
<dbReference type="InterPro" id="IPR027417">
    <property type="entry name" value="P-loop_NTPase"/>
</dbReference>
<proteinExistence type="inferred from homology"/>
<dbReference type="InterPro" id="IPR000850">
    <property type="entry name" value="Adenylat/UMP-CMP_kin"/>
</dbReference>
<dbReference type="GO" id="GO:0005524">
    <property type="term" value="F:ATP binding"/>
    <property type="evidence" value="ECO:0007669"/>
    <property type="project" value="InterPro"/>
</dbReference>
<keyword evidence="2" id="KW-0808">Transferase</keyword>
<keyword evidence="5" id="KW-0175">Coiled coil</keyword>
<evidence type="ECO:0000256" key="6">
    <source>
        <dbReference type="SAM" id="MobiDB-lite"/>
    </source>
</evidence>
<dbReference type="Gene3D" id="3.40.50.300">
    <property type="entry name" value="P-loop containing nucleotide triphosphate hydrolases"/>
    <property type="match status" value="2"/>
</dbReference>
<reference evidence="7" key="2">
    <citation type="submission" date="2019-06" db="EMBL/GenBank/DDBJ databases">
        <title>Genomics analysis of Aphanomyces spp. identifies a new class of oomycete effector associated with host adaptation.</title>
        <authorList>
            <person name="Gaulin E."/>
        </authorList>
    </citation>
    <scope>NUCLEOTIDE SEQUENCE</scope>
    <source>
        <strain evidence="7">CBS 578.67</strain>
    </source>
</reference>
<protein>
    <submittedName>
        <fullName evidence="8">Aste57867_16828 protein</fullName>
    </submittedName>
</protein>
<keyword evidence="3" id="KW-0547">Nucleotide-binding</keyword>
<dbReference type="PANTHER" id="PTHR23359">
    <property type="entry name" value="NUCLEOTIDE KINASE"/>
    <property type="match status" value="1"/>
</dbReference>